<evidence type="ECO:0000313" key="2">
    <source>
        <dbReference type="Proteomes" id="UP000595662"/>
    </source>
</evidence>
<dbReference type="Proteomes" id="UP000595662">
    <property type="component" value="Chromosome 3"/>
</dbReference>
<gene>
    <name evidence="1" type="ORF">Pdw03_8271</name>
</gene>
<proteinExistence type="predicted"/>
<accession>A0A7T6XN95</accession>
<dbReference type="GeneID" id="90953070"/>
<sequence>MDNSLAEIVVAGQSTKHPPTAMEVDIGCSALRLTLVVELGCGLEYSYGDLQAIDRTFLFCGTENVGAEGSAIGNGITSRVLAEFFDQDLRSMQSPGIKCIVVYDVDWVLLREQLRGDAIVKWLEVAGQRLEPETYARQNDQLRLERSYW</sequence>
<dbReference type="AlphaFoldDB" id="A0A7T6XN95"/>
<dbReference type="EMBL" id="CP060776">
    <property type="protein sequence ID" value="QQK44370.1"/>
    <property type="molecule type" value="Genomic_DNA"/>
</dbReference>
<protein>
    <submittedName>
        <fullName evidence="1">Uncharacterized protein</fullName>
    </submittedName>
</protein>
<name>A0A7T6XN95_PENDI</name>
<organism evidence="1 2">
    <name type="scientific">Penicillium digitatum</name>
    <name type="common">Green mold</name>
    <dbReference type="NCBI Taxonomy" id="36651"/>
    <lineage>
        <taxon>Eukaryota</taxon>
        <taxon>Fungi</taxon>
        <taxon>Dikarya</taxon>
        <taxon>Ascomycota</taxon>
        <taxon>Pezizomycotina</taxon>
        <taxon>Eurotiomycetes</taxon>
        <taxon>Eurotiomycetidae</taxon>
        <taxon>Eurotiales</taxon>
        <taxon>Aspergillaceae</taxon>
        <taxon>Penicillium</taxon>
    </lineage>
</organism>
<evidence type="ECO:0000313" key="1">
    <source>
        <dbReference type="EMBL" id="QQK44370.1"/>
    </source>
</evidence>
<reference evidence="1 2" key="1">
    <citation type="submission" date="2020-08" db="EMBL/GenBank/DDBJ databases">
        <title>The completed genome sequence of the pathogenic ascomycete fungus Penicillium digitatum.</title>
        <authorList>
            <person name="Wang M."/>
        </authorList>
    </citation>
    <scope>NUCLEOTIDE SEQUENCE [LARGE SCALE GENOMIC DNA]</scope>
    <source>
        <strain evidence="1 2">PdW03</strain>
    </source>
</reference>
<dbReference type="RefSeq" id="XP_065956995.1">
    <property type="nucleotide sequence ID" value="XM_066101912.1"/>
</dbReference>